<sequence>MAEPPRAGTEGVGVIKVPSWNIIFRMVVSSESTYDNNGETAANFLKNIYQKSKESGVKSVVKREKGDNGRNRFYIAGFLGLDTAPKFPGRLLSFGRSNDSDSYHHDIELPEEFKLIECYLFLDPSNSKKPAESFVHRPEEESAGLARGVQQIIPRPAKGIRIQVASMVFNLQWNDKALDPRARQLEADGWNRRPRGFPTPVNSHIRVPILSELDNLYNEDDLLGHGAYNDIFKIHDKIKKEAYAAKVTCKASARAEASTNGNWKSEQRDCFAMEWRCRKLKHENIVHVVTAIKDRKTNELQILVLRLYRENLRTLLIPHHTPHEKGTSYSMRGDNKGCIEPKVAEPGFLKSLAVGLFGGLEYLRRHRIIHNDLRPENVLVEYNYRLLPVVGNDRNEPREVYNFVIADFGIAQELVRSQDGTALGDDFCPYIRAPAVWTSPEVSMDGLVYSQSDMWSMGHLLIDAMGFVCSAEPAVMGHDAWCAKLRFLGIKDAETKFTEEDDAMPDYKNAWGQLATERNQMVRYCRRLDWLARKNKGFPMICKYLLCLDRKRRKTPAKCLELLEQDPENLLLRVGT</sequence>
<gene>
    <name evidence="11" type="ORF">B0T24DRAFT_687579</name>
</gene>
<dbReference type="GO" id="GO:0004674">
    <property type="term" value="F:protein serine/threonine kinase activity"/>
    <property type="evidence" value="ECO:0007669"/>
    <property type="project" value="UniProtKB-EC"/>
</dbReference>
<dbReference type="CDD" id="cd00180">
    <property type="entry name" value="PKc"/>
    <property type="match status" value="1"/>
</dbReference>
<evidence type="ECO:0000256" key="2">
    <source>
        <dbReference type="ARBA" id="ARBA00011534"/>
    </source>
</evidence>
<evidence type="ECO:0000313" key="12">
    <source>
        <dbReference type="Proteomes" id="UP001287356"/>
    </source>
</evidence>
<dbReference type="InterPro" id="IPR008266">
    <property type="entry name" value="Tyr_kinase_AS"/>
</dbReference>
<evidence type="ECO:0000256" key="4">
    <source>
        <dbReference type="ARBA" id="ARBA00013948"/>
    </source>
</evidence>
<dbReference type="GO" id="GO:0005524">
    <property type="term" value="F:ATP binding"/>
    <property type="evidence" value="ECO:0007669"/>
    <property type="project" value="InterPro"/>
</dbReference>
<evidence type="ECO:0000256" key="1">
    <source>
        <dbReference type="ARBA" id="ARBA00003747"/>
    </source>
</evidence>
<reference evidence="11" key="1">
    <citation type="journal article" date="2023" name="Mol. Phylogenet. Evol.">
        <title>Genome-scale phylogeny and comparative genomics of the fungal order Sordariales.</title>
        <authorList>
            <person name="Hensen N."/>
            <person name="Bonometti L."/>
            <person name="Westerberg I."/>
            <person name="Brannstrom I.O."/>
            <person name="Guillou S."/>
            <person name="Cros-Aarteil S."/>
            <person name="Calhoun S."/>
            <person name="Haridas S."/>
            <person name="Kuo A."/>
            <person name="Mondo S."/>
            <person name="Pangilinan J."/>
            <person name="Riley R."/>
            <person name="LaButti K."/>
            <person name="Andreopoulos B."/>
            <person name="Lipzen A."/>
            <person name="Chen C."/>
            <person name="Yan M."/>
            <person name="Daum C."/>
            <person name="Ng V."/>
            <person name="Clum A."/>
            <person name="Steindorff A."/>
            <person name="Ohm R.A."/>
            <person name="Martin F."/>
            <person name="Silar P."/>
            <person name="Natvig D.O."/>
            <person name="Lalanne C."/>
            <person name="Gautier V."/>
            <person name="Ament-Velasquez S.L."/>
            <person name="Kruys A."/>
            <person name="Hutchinson M.I."/>
            <person name="Powell A.J."/>
            <person name="Barry K."/>
            <person name="Miller A.N."/>
            <person name="Grigoriev I.V."/>
            <person name="Debuchy R."/>
            <person name="Gladieux P."/>
            <person name="Hiltunen Thoren M."/>
            <person name="Johannesson H."/>
        </authorList>
    </citation>
    <scope>NUCLEOTIDE SEQUENCE</scope>
    <source>
        <strain evidence="11">CBS 958.72</strain>
    </source>
</reference>
<evidence type="ECO:0000256" key="6">
    <source>
        <dbReference type="ARBA" id="ARBA00030980"/>
    </source>
</evidence>
<protein>
    <recommendedName>
        <fullName evidence="5">EKC/KEOPS complex subunit BUD32</fullName>
        <ecNumber evidence="3">2.7.11.1</ecNumber>
    </recommendedName>
    <alternativeName>
        <fullName evidence="6 7">Atypical Serine/threonine protein kinase BUD32</fullName>
    </alternativeName>
    <alternativeName>
        <fullName evidence="4">EKC/KEOPS complex subunit bud32</fullName>
    </alternativeName>
</protein>
<evidence type="ECO:0000256" key="9">
    <source>
        <dbReference type="ARBA" id="ARBA00048679"/>
    </source>
</evidence>
<dbReference type="InterPro" id="IPR000719">
    <property type="entry name" value="Prot_kinase_dom"/>
</dbReference>
<comment type="subunit">
    <text evidence="2">Component of the EKC/KEOPS complex composed of at least BUD32, CGI121, GON7, KAE1 and PCC1; the whole complex dimerizes.</text>
</comment>
<evidence type="ECO:0000256" key="5">
    <source>
        <dbReference type="ARBA" id="ARBA00019973"/>
    </source>
</evidence>
<dbReference type="SUPFAM" id="SSF56112">
    <property type="entry name" value="Protein kinase-like (PK-like)"/>
    <property type="match status" value="1"/>
</dbReference>
<keyword evidence="11" id="KW-0808">Transferase</keyword>
<dbReference type="PANTHER" id="PTHR44167">
    <property type="entry name" value="OVARIAN-SPECIFIC SERINE/THREONINE-PROTEIN KINASE LOK-RELATED"/>
    <property type="match status" value="1"/>
</dbReference>
<evidence type="ECO:0000259" key="10">
    <source>
        <dbReference type="PROSITE" id="PS50011"/>
    </source>
</evidence>
<dbReference type="Pfam" id="PF00069">
    <property type="entry name" value="Pkinase"/>
    <property type="match status" value="1"/>
</dbReference>
<dbReference type="Proteomes" id="UP001287356">
    <property type="component" value="Unassembled WGS sequence"/>
</dbReference>
<keyword evidence="12" id="KW-1185">Reference proteome</keyword>
<dbReference type="GO" id="GO:0005634">
    <property type="term" value="C:nucleus"/>
    <property type="evidence" value="ECO:0007669"/>
    <property type="project" value="TreeGrafter"/>
</dbReference>
<comment type="catalytic activity">
    <reaction evidence="9">
        <text>L-seryl-[protein] + ATP = O-phospho-L-seryl-[protein] + ADP + H(+)</text>
        <dbReference type="Rhea" id="RHEA:17989"/>
        <dbReference type="Rhea" id="RHEA-COMP:9863"/>
        <dbReference type="Rhea" id="RHEA-COMP:11604"/>
        <dbReference type="ChEBI" id="CHEBI:15378"/>
        <dbReference type="ChEBI" id="CHEBI:29999"/>
        <dbReference type="ChEBI" id="CHEBI:30616"/>
        <dbReference type="ChEBI" id="CHEBI:83421"/>
        <dbReference type="ChEBI" id="CHEBI:456216"/>
        <dbReference type="EC" id="2.7.11.1"/>
    </reaction>
</comment>
<dbReference type="GO" id="GO:0044773">
    <property type="term" value="P:mitotic DNA damage checkpoint signaling"/>
    <property type="evidence" value="ECO:0007669"/>
    <property type="project" value="TreeGrafter"/>
</dbReference>
<comment type="caution">
    <text evidence="11">The sequence shown here is derived from an EMBL/GenBank/DDBJ whole genome shotgun (WGS) entry which is preliminary data.</text>
</comment>
<evidence type="ECO:0000256" key="3">
    <source>
        <dbReference type="ARBA" id="ARBA00012513"/>
    </source>
</evidence>
<dbReference type="EMBL" id="JAULSN010000001">
    <property type="protein sequence ID" value="KAK3383149.1"/>
    <property type="molecule type" value="Genomic_DNA"/>
</dbReference>
<keyword evidence="11" id="KW-0418">Kinase</keyword>
<reference evidence="11" key="2">
    <citation type="submission" date="2023-06" db="EMBL/GenBank/DDBJ databases">
        <authorList>
            <consortium name="Lawrence Berkeley National Laboratory"/>
            <person name="Haridas S."/>
            <person name="Hensen N."/>
            <person name="Bonometti L."/>
            <person name="Westerberg I."/>
            <person name="Brannstrom I.O."/>
            <person name="Guillou S."/>
            <person name="Cros-Aarteil S."/>
            <person name="Calhoun S."/>
            <person name="Kuo A."/>
            <person name="Mondo S."/>
            <person name="Pangilinan J."/>
            <person name="Riley R."/>
            <person name="Labutti K."/>
            <person name="Andreopoulos B."/>
            <person name="Lipzen A."/>
            <person name="Chen C."/>
            <person name="Yanf M."/>
            <person name="Daum C."/>
            <person name="Ng V."/>
            <person name="Clum A."/>
            <person name="Steindorff A."/>
            <person name="Ohm R."/>
            <person name="Martin F."/>
            <person name="Silar P."/>
            <person name="Natvig D."/>
            <person name="Lalanne C."/>
            <person name="Gautier V."/>
            <person name="Ament-Velasquez S.L."/>
            <person name="Kruys A."/>
            <person name="Hutchinson M.I."/>
            <person name="Powell A.J."/>
            <person name="Barry K."/>
            <person name="Miller A.N."/>
            <person name="Grigoriev I.V."/>
            <person name="Debuchy R."/>
            <person name="Gladieux P."/>
            <person name="Thoren M.H."/>
            <person name="Johannesson H."/>
        </authorList>
    </citation>
    <scope>NUCLEOTIDE SEQUENCE</scope>
    <source>
        <strain evidence="11">CBS 958.72</strain>
    </source>
</reference>
<evidence type="ECO:0000313" key="11">
    <source>
        <dbReference type="EMBL" id="KAK3383149.1"/>
    </source>
</evidence>
<organism evidence="11 12">
    <name type="scientific">Lasiosphaeria ovina</name>
    <dbReference type="NCBI Taxonomy" id="92902"/>
    <lineage>
        <taxon>Eukaryota</taxon>
        <taxon>Fungi</taxon>
        <taxon>Dikarya</taxon>
        <taxon>Ascomycota</taxon>
        <taxon>Pezizomycotina</taxon>
        <taxon>Sordariomycetes</taxon>
        <taxon>Sordariomycetidae</taxon>
        <taxon>Sordariales</taxon>
        <taxon>Lasiosphaeriaceae</taxon>
        <taxon>Lasiosphaeria</taxon>
    </lineage>
</organism>
<evidence type="ECO:0000256" key="8">
    <source>
        <dbReference type="ARBA" id="ARBA00047899"/>
    </source>
</evidence>
<accession>A0AAE0NKI5</accession>
<dbReference type="PANTHER" id="PTHR44167:SF30">
    <property type="entry name" value="PHOSPHORYLASE KINASE"/>
    <property type="match status" value="1"/>
</dbReference>
<dbReference type="AlphaFoldDB" id="A0AAE0NKI5"/>
<dbReference type="Gene3D" id="3.30.200.20">
    <property type="entry name" value="Phosphorylase Kinase, domain 1"/>
    <property type="match status" value="1"/>
</dbReference>
<comment type="catalytic activity">
    <reaction evidence="8">
        <text>L-threonyl-[protein] + ATP = O-phospho-L-threonyl-[protein] + ADP + H(+)</text>
        <dbReference type="Rhea" id="RHEA:46608"/>
        <dbReference type="Rhea" id="RHEA-COMP:11060"/>
        <dbReference type="Rhea" id="RHEA-COMP:11605"/>
        <dbReference type="ChEBI" id="CHEBI:15378"/>
        <dbReference type="ChEBI" id="CHEBI:30013"/>
        <dbReference type="ChEBI" id="CHEBI:30616"/>
        <dbReference type="ChEBI" id="CHEBI:61977"/>
        <dbReference type="ChEBI" id="CHEBI:456216"/>
        <dbReference type="EC" id="2.7.11.1"/>
    </reaction>
</comment>
<feature type="domain" description="Protein kinase" evidence="10">
    <location>
        <begin position="217"/>
        <end position="545"/>
    </location>
</feature>
<comment type="function">
    <text evidence="1">Component of the EKC/KEOPS complex that is required for the formation of a threonylcarbamoyl group on adenosine at position 37 (t(6)A37) in tRNAs that read codons beginning with adenine. The complex is probably involved in the transfer of the threonylcarbamoyl moiety of threonylcarbamoyl-AMP (TC-AMP) to the N6 group of A37. BUD32 has ATPase activity in the context of the EKC/KEOPS complex and likely plays a supporting role to the catalytic subunit KAE1. The EKC/KEOPS complex also promotes both telomere uncapping and telomere elongation. The complex is required for efficient recruitment of transcriptional coactivators.</text>
</comment>
<dbReference type="PROSITE" id="PS50011">
    <property type="entry name" value="PROTEIN_KINASE_DOM"/>
    <property type="match status" value="1"/>
</dbReference>
<proteinExistence type="predicted"/>
<dbReference type="PROSITE" id="PS00109">
    <property type="entry name" value="PROTEIN_KINASE_TYR"/>
    <property type="match status" value="1"/>
</dbReference>
<dbReference type="InterPro" id="IPR011009">
    <property type="entry name" value="Kinase-like_dom_sf"/>
</dbReference>
<dbReference type="Gene3D" id="1.10.510.10">
    <property type="entry name" value="Transferase(Phosphotransferase) domain 1"/>
    <property type="match status" value="1"/>
</dbReference>
<name>A0AAE0NKI5_9PEZI</name>
<evidence type="ECO:0000256" key="7">
    <source>
        <dbReference type="ARBA" id="ARBA00033194"/>
    </source>
</evidence>
<dbReference type="EC" id="2.7.11.1" evidence="3"/>